<dbReference type="EMBL" id="ML220137">
    <property type="protein sequence ID" value="TGZ78814.1"/>
    <property type="molecule type" value="Genomic_DNA"/>
</dbReference>
<evidence type="ECO:0000256" key="1">
    <source>
        <dbReference type="SAM" id="MobiDB-lite"/>
    </source>
</evidence>
<evidence type="ECO:0000313" key="3">
    <source>
        <dbReference type="Proteomes" id="UP000298138"/>
    </source>
</evidence>
<dbReference type="InParanoid" id="A0A4V3SI55"/>
<proteinExistence type="predicted"/>
<sequence>MPLTFDLTCFYCQNSLSEASPYLDPAFPDHPNFTEETAYICTRPHCLASFIIDNAGYSFTVIYNNRETEHVLVDLNLEDIPTVLIGYHDASEMARLERGMELMPISPTDEQLDLLLPPASGPETIIMLQCQVTHRRDPDDPGMLPMRSILQVPGSLYTPPIEGVGHDDTDDGNFVSAPTSTPVLHLEDIQDPDEIVQTRTEAEAEPAGLFDAENAPDYHERSILDGTTDDSDDNSGPPNIGLIFDAMDEFRHLRHTSSYTIPGAEDPCRRQVAVALQFMNLEQLYLRRYHHHQRRTESNALWNRYRTQRPTCRLCETVNTDGLQFTSESALAREHERRMLARRLERESRPENPEPMDLDLDSLLFNLRNIVLTAQVTASRSESAPNPNIGIVNTGRVTPPTDSEEVHRETEARMLGPRTRRRRRRRERMRETSGERVRVTVSNRFFETMCLGCLQPLTGGEAGVEEGGSVMVLGGKRWCRRCVIEGRV</sequence>
<protein>
    <submittedName>
        <fullName evidence="2">Uncharacterized protein</fullName>
    </submittedName>
</protein>
<feature type="region of interest" description="Disordered" evidence="1">
    <location>
        <begin position="381"/>
        <end position="435"/>
    </location>
</feature>
<accession>A0A4V3SI55</accession>
<dbReference type="Proteomes" id="UP000298138">
    <property type="component" value="Unassembled WGS sequence"/>
</dbReference>
<reference evidence="2 3" key="1">
    <citation type="submission" date="2019-04" db="EMBL/GenBank/DDBJ databases">
        <title>Comparative genomics and transcriptomics to analyze fruiting body development in filamentous ascomycetes.</title>
        <authorList>
            <consortium name="DOE Joint Genome Institute"/>
            <person name="Lutkenhaus R."/>
            <person name="Traeger S."/>
            <person name="Breuer J."/>
            <person name="Kuo A."/>
            <person name="Lipzen A."/>
            <person name="Pangilinan J."/>
            <person name="Dilworth D."/>
            <person name="Sandor L."/>
            <person name="Poggeler S."/>
            <person name="Barry K."/>
            <person name="Grigoriev I.V."/>
            <person name="Nowrousian M."/>
        </authorList>
    </citation>
    <scope>NUCLEOTIDE SEQUENCE [LARGE SCALE GENOMIC DNA]</scope>
    <source>
        <strain evidence="2 3">CBS 389.68</strain>
    </source>
</reference>
<dbReference type="AlphaFoldDB" id="A0A4V3SI55"/>
<keyword evidence="3" id="KW-1185">Reference proteome</keyword>
<name>A0A4V3SI55_9PEZI</name>
<feature type="compositionally biased region" description="Basic residues" evidence="1">
    <location>
        <begin position="418"/>
        <end position="427"/>
    </location>
</feature>
<evidence type="ECO:0000313" key="2">
    <source>
        <dbReference type="EMBL" id="TGZ78814.1"/>
    </source>
</evidence>
<gene>
    <name evidence="2" type="ORF">EX30DRAFT_373505</name>
</gene>
<feature type="region of interest" description="Disordered" evidence="1">
    <location>
        <begin position="199"/>
        <end position="240"/>
    </location>
</feature>
<organism evidence="2 3">
    <name type="scientific">Ascodesmis nigricans</name>
    <dbReference type="NCBI Taxonomy" id="341454"/>
    <lineage>
        <taxon>Eukaryota</taxon>
        <taxon>Fungi</taxon>
        <taxon>Dikarya</taxon>
        <taxon>Ascomycota</taxon>
        <taxon>Pezizomycotina</taxon>
        <taxon>Pezizomycetes</taxon>
        <taxon>Pezizales</taxon>
        <taxon>Ascodesmidaceae</taxon>
        <taxon>Ascodesmis</taxon>
    </lineage>
</organism>